<dbReference type="GO" id="GO:0007186">
    <property type="term" value="P:G protein-coupled receptor signaling pathway"/>
    <property type="evidence" value="ECO:0007669"/>
    <property type="project" value="EnsemblMetazoa"/>
</dbReference>
<accession>B4N843</accession>
<dbReference type="GO" id="GO:0009755">
    <property type="term" value="P:hormone-mediated signaling pathway"/>
    <property type="evidence" value="ECO:0007669"/>
    <property type="project" value="EnsemblMetazoa"/>
</dbReference>
<dbReference type="EMBL" id="CH964232">
    <property type="protein sequence ID" value="EDW81294.1"/>
    <property type="molecule type" value="Genomic_DNA"/>
</dbReference>
<dbReference type="STRING" id="7260.B4N843"/>
<dbReference type="eggNOG" id="ENOG502SCPI">
    <property type="taxonomic scope" value="Eukaryota"/>
</dbReference>
<feature type="chain" id="PRO_5002815825" description="Corticotropin-releasing factor domain-containing protein" evidence="6">
    <location>
        <begin position="25"/>
        <end position="303"/>
    </location>
</feature>
<feature type="coiled-coil region" evidence="4">
    <location>
        <begin position="242"/>
        <end position="269"/>
    </location>
</feature>
<dbReference type="Pfam" id="PF00473">
    <property type="entry name" value="CRF"/>
    <property type="match status" value="1"/>
</dbReference>
<dbReference type="InterPro" id="IPR000187">
    <property type="entry name" value="CRF"/>
</dbReference>
<dbReference type="FunCoup" id="B4N843">
    <property type="interactions" value="85"/>
</dbReference>
<dbReference type="SMART" id="SM00039">
    <property type="entry name" value="CRF"/>
    <property type="match status" value="1"/>
</dbReference>
<evidence type="ECO:0000256" key="4">
    <source>
        <dbReference type="SAM" id="Coils"/>
    </source>
</evidence>
<gene>
    <name evidence="8" type="primary">Dwil\GK11103</name>
    <name evidence="8" type="ORF">Dwil_GK11103</name>
</gene>
<evidence type="ECO:0000256" key="5">
    <source>
        <dbReference type="SAM" id="MobiDB-lite"/>
    </source>
</evidence>
<dbReference type="Proteomes" id="UP000007798">
    <property type="component" value="Unassembled WGS sequence"/>
</dbReference>
<feature type="signal peptide" evidence="6">
    <location>
        <begin position="1"/>
        <end position="24"/>
    </location>
</feature>
<dbReference type="InParanoid" id="B4N843"/>
<dbReference type="HOGENOM" id="CLU_779060_0_0_1"/>
<evidence type="ECO:0000256" key="3">
    <source>
        <dbReference type="ARBA" id="ARBA00022702"/>
    </source>
</evidence>
<protein>
    <recommendedName>
        <fullName evidence="7">Corticotropin-releasing factor domain-containing protein</fullName>
    </recommendedName>
</protein>
<feature type="domain" description="Corticotropin-releasing factor" evidence="7">
    <location>
        <begin position="66"/>
        <end position="109"/>
    </location>
</feature>
<dbReference type="GO" id="GO:0001664">
    <property type="term" value="F:G protein-coupled receptor binding"/>
    <property type="evidence" value="ECO:0007669"/>
    <property type="project" value="EnsemblMetazoa"/>
</dbReference>
<feature type="region of interest" description="Disordered" evidence="5">
    <location>
        <begin position="176"/>
        <end position="201"/>
    </location>
</feature>
<sequence>MMKATAWFCPVILTLLCATRLVCTAQRGGGGGGASGSGNNNNGYPLDYLDDAQAIQDDYLLWAKRNKPSLSIVNPLDVLRQRLLLEIARRQMKENTRQVELNRAILKNVGKRVFVEPRRSYQLDSMREQQLQHFPSQLWSLSQSSEPSLSSPVFPSSSSSLLSPSSSRFFDFLQRAQSQPRPRTITAAEQESEAEATSAQQKSLNVLAKHQSNGNEIANETNHENGHGQSATGNAVANNMDVESQTEQEQEQDRVLAELEDNLNWANEEPNDIADNEDNANVVSRHLPWRLLYGQHKHHHYAN</sequence>
<dbReference type="GO" id="GO:0005179">
    <property type="term" value="F:hormone activity"/>
    <property type="evidence" value="ECO:0007669"/>
    <property type="project" value="UniProtKB-KW"/>
</dbReference>
<dbReference type="KEGG" id="dwi:6647402"/>
<keyword evidence="9" id="KW-1185">Reference proteome</keyword>
<dbReference type="GO" id="GO:0007589">
    <property type="term" value="P:body fluid secretion"/>
    <property type="evidence" value="ECO:0007669"/>
    <property type="project" value="EnsemblMetazoa"/>
</dbReference>
<keyword evidence="3" id="KW-0372">Hormone</keyword>
<dbReference type="InterPro" id="IPR018446">
    <property type="entry name" value="Corticotropin-releasing_fac_CS"/>
</dbReference>
<comment type="subcellular location">
    <subcellularLocation>
        <location evidence="1">Secreted</location>
    </subcellularLocation>
</comment>
<name>B4N843_DROWI</name>
<dbReference type="GO" id="GO:0045475">
    <property type="term" value="P:locomotor rhythm"/>
    <property type="evidence" value="ECO:0007669"/>
    <property type="project" value="EnsemblMetazoa"/>
</dbReference>
<proteinExistence type="predicted"/>
<evidence type="ECO:0000313" key="8">
    <source>
        <dbReference type="EMBL" id="EDW81294.1"/>
    </source>
</evidence>
<dbReference type="PhylomeDB" id="B4N843"/>
<organism evidence="8 9">
    <name type="scientific">Drosophila willistoni</name>
    <name type="common">Fruit fly</name>
    <dbReference type="NCBI Taxonomy" id="7260"/>
    <lineage>
        <taxon>Eukaryota</taxon>
        <taxon>Metazoa</taxon>
        <taxon>Ecdysozoa</taxon>
        <taxon>Arthropoda</taxon>
        <taxon>Hexapoda</taxon>
        <taxon>Insecta</taxon>
        <taxon>Pterygota</taxon>
        <taxon>Neoptera</taxon>
        <taxon>Endopterygota</taxon>
        <taxon>Diptera</taxon>
        <taxon>Brachycera</taxon>
        <taxon>Muscomorpha</taxon>
        <taxon>Ephydroidea</taxon>
        <taxon>Drosophilidae</taxon>
        <taxon>Drosophila</taxon>
        <taxon>Sophophora</taxon>
    </lineage>
</organism>
<reference evidence="8 9" key="1">
    <citation type="journal article" date="2007" name="Nature">
        <title>Evolution of genes and genomes on the Drosophila phylogeny.</title>
        <authorList>
            <consortium name="Drosophila 12 Genomes Consortium"/>
            <person name="Clark A.G."/>
            <person name="Eisen M.B."/>
            <person name="Smith D.R."/>
            <person name="Bergman C.M."/>
            <person name="Oliver B."/>
            <person name="Markow T.A."/>
            <person name="Kaufman T.C."/>
            <person name="Kellis M."/>
            <person name="Gelbart W."/>
            <person name="Iyer V.N."/>
            <person name="Pollard D.A."/>
            <person name="Sackton T.B."/>
            <person name="Larracuente A.M."/>
            <person name="Singh N.D."/>
            <person name="Abad J.P."/>
            <person name="Abt D.N."/>
            <person name="Adryan B."/>
            <person name="Aguade M."/>
            <person name="Akashi H."/>
            <person name="Anderson W.W."/>
            <person name="Aquadro C.F."/>
            <person name="Ardell D.H."/>
            <person name="Arguello R."/>
            <person name="Artieri C.G."/>
            <person name="Barbash D.A."/>
            <person name="Barker D."/>
            <person name="Barsanti P."/>
            <person name="Batterham P."/>
            <person name="Batzoglou S."/>
            <person name="Begun D."/>
            <person name="Bhutkar A."/>
            <person name="Blanco E."/>
            <person name="Bosak S.A."/>
            <person name="Bradley R.K."/>
            <person name="Brand A.D."/>
            <person name="Brent M.R."/>
            <person name="Brooks A.N."/>
            <person name="Brown R.H."/>
            <person name="Butlin R.K."/>
            <person name="Caggese C."/>
            <person name="Calvi B.R."/>
            <person name="Bernardo de Carvalho A."/>
            <person name="Caspi A."/>
            <person name="Castrezana S."/>
            <person name="Celniker S.E."/>
            <person name="Chang J.L."/>
            <person name="Chapple C."/>
            <person name="Chatterji S."/>
            <person name="Chinwalla A."/>
            <person name="Civetta A."/>
            <person name="Clifton S.W."/>
            <person name="Comeron J.M."/>
            <person name="Costello J.C."/>
            <person name="Coyne J.A."/>
            <person name="Daub J."/>
            <person name="David R.G."/>
            <person name="Delcher A.L."/>
            <person name="Delehaunty K."/>
            <person name="Do C.B."/>
            <person name="Ebling H."/>
            <person name="Edwards K."/>
            <person name="Eickbush T."/>
            <person name="Evans J.D."/>
            <person name="Filipski A."/>
            <person name="Findeiss S."/>
            <person name="Freyhult E."/>
            <person name="Fulton L."/>
            <person name="Fulton R."/>
            <person name="Garcia A.C."/>
            <person name="Gardiner A."/>
            <person name="Garfield D.A."/>
            <person name="Garvin B.E."/>
            <person name="Gibson G."/>
            <person name="Gilbert D."/>
            <person name="Gnerre S."/>
            <person name="Godfrey J."/>
            <person name="Good R."/>
            <person name="Gotea V."/>
            <person name="Gravely B."/>
            <person name="Greenberg A.J."/>
            <person name="Griffiths-Jones S."/>
            <person name="Gross S."/>
            <person name="Guigo R."/>
            <person name="Gustafson E.A."/>
            <person name="Haerty W."/>
            <person name="Hahn M.W."/>
            <person name="Halligan D.L."/>
            <person name="Halpern A.L."/>
            <person name="Halter G.M."/>
            <person name="Han M.V."/>
            <person name="Heger A."/>
            <person name="Hillier L."/>
            <person name="Hinrichs A.S."/>
            <person name="Holmes I."/>
            <person name="Hoskins R.A."/>
            <person name="Hubisz M.J."/>
            <person name="Hultmark D."/>
            <person name="Huntley M.A."/>
            <person name="Jaffe D.B."/>
            <person name="Jagadeeshan S."/>
            <person name="Jeck W.R."/>
            <person name="Johnson J."/>
            <person name="Jones C.D."/>
            <person name="Jordan W.C."/>
            <person name="Karpen G.H."/>
            <person name="Kataoka E."/>
            <person name="Keightley P.D."/>
            <person name="Kheradpour P."/>
            <person name="Kirkness E.F."/>
            <person name="Koerich L.B."/>
            <person name="Kristiansen K."/>
            <person name="Kudrna D."/>
            <person name="Kulathinal R.J."/>
            <person name="Kumar S."/>
            <person name="Kwok R."/>
            <person name="Lander E."/>
            <person name="Langley C.H."/>
            <person name="Lapoint R."/>
            <person name="Lazzaro B.P."/>
            <person name="Lee S.J."/>
            <person name="Levesque L."/>
            <person name="Li R."/>
            <person name="Lin C.F."/>
            <person name="Lin M.F."/>
            <person name="Lindblad-Toh K."/>
            <person name="Llopart A."/>
            <person name="Long M."/>
            <person name="Low L."/>
            <person name="Lozovsky E."/>
            <person name="Lu J."/>
            <person name="Luo M."/>
            <person name="Machado C.A."/>
            <person name="Makalowski W."/>
            <person name="Marzo M."/>
            <person name="Matsuda M."/>
            <person name="Matzkin L."/>
            <person name="McAllister B."/>
            <person name="McBride C.S."/>
            <person name="McKernan B."/>
            <person name="McKernan K."/>
            <person name="Mendez-Lago M."/>
            <person name="Minx P."/>
            <person name="Mollenhauer M.U."/>
            <person name="Montooth K."/>
            <person name="Mount S.M."/>
            <person name="Mu X."/>
            <person name="Myers E."/>
            <person name="Negre B."/>
            <person name="Newfeld S."/>
            <person name="Nielsen R."/>
            <person name="Noor M.A."/>
            <person name="O'Grady P."/>
            <person name="Pachter L."/>
            <person name="Papaceit M."/>
            <person name="Parisi M.J."/>
            <person name="Parisi M."/>
            <person name="Parts L."/>
            <person name="Pedersen J.S."/>
            <person name="Pesole G."/>
            <person name="Phillippy A.M."/>
            <person name="Ponting C.P."/>
            <person name="Pop M."/>
            <person name="Porcelli D."/>
            <person name="Powell J.R."/>
            <person name="Prohaska S."/>
            <person name="Pruitt K."/>
            <person name="Puig M."/>
            <person name="Quesneville H."/>
            <person name="Ram K.R."/>
            <person name="Rand D."/>
            <person name="Rasmussen M.D."/>
            <person name="Reed L.K."/>
            <person name="Reenan R."/>
            <person name="Reily A."/>
            <person name="Remington K.A."/>
            <person name="Rieger T.T."/>
            <person name="Ritchie M.G."/>
            <person name="Robin C."/>
            <person name="Rogers Y.H."/>
            <person name="Rohde C."/>
            <person name="Rozas J."/>
            <person name="Rubenfield M.J."/>
            <person name="Ruiz A."/>
            <person name="Russo S."/>
            <person name="Salzberg S.L."/>
            <person name="Sanchez-Gracia A."/>
            <person name="Saranga D.J."/>
            <person name="Sato H."/>
            <person name="Schaeffer S.W."/>
            <person name="Schatz M.C."/>
            <person name="Schlenke T."/>
            <person name="Schwartz R."/>
            <person name="Segarra C."/>
            <person name="Singh R.S."/>
            <person name="Sirot L."/>
            <person name="Sirota M."/>
            <person name="Sisneros N.B."/>
            <person name="Smith C.D."/>
            <person name="Smith T.F."/>
            <person name="Spieth J."/>
            <person name="Stage D.E."/>
            <person name="Stark A."/>
            <person name="Stephan W."/>
            <person name="Strausberg R.L."/>
            <person name="Strempel S."/>
            <person name="Sturgill D."/>
            <person name="Sutton G."/>
            <person name="Sutton G.G."/>
            <person name="Tao W."/>
            <person name="Teichmann S."/>
            <person name="Tobari Y.N."/>
            <person name="Tomimura Y."/>
            <person name="Tsolas J.M."/>
            <person name="Valente V.L."/>
            <person name="Venter E."/>
            <person name="Venter J.C."/>
            <person name="Vicario S."/>
            <person name="Vieira F.G."/>
            <person name="Vilella A.J."/>
            <person name="Villasante A."/>
            <person name="Walenz B."/>
            <person name="Wang J."/>
            <person name="Wasserman M."/>
            <person name="Watts T."/>
            <person name="Wilson D."/>
            <person name="Wilson R.K."/>
            <person name="Wing R.A."/>
            <person name="Wolfner M.F."/>
            <person name="Wong A."/>
            <person name="Wong G.K."/>
            <person name="Wu C.I."/>
            <person name="Wu G."/>
            <person name="Yamamoto D."/>
            <person name="Yang H.P."/>
            <person name="Yang S.P."/>
            <person name="Yorke J.A."/>
            <person name="Yoshida K."/>
            <person name="Zdobnov E."/>
            <person name="Zhang P."/>
            <person name="Zhang Y."/>
            <person name="Zimin A.V."/>
            <person name="Baldwin J."/>
            <person name="Abdouelleil A."/>
            <person name="Abdulkadir J."/>
            <person name="Abebe A."/>
            <person name="Abera B."/>
            <person name="Abreu J."/>
            <person name="Acer S.C."/>
            <person name="Aftuck L."/>
            <person name="Alexander A."/>
            <person name="An P."/>
            <person name="Anderson E."/>
            <person name="Anderson S."/>
            <person name="Arachi H."/>
            <person name="Azer M."/>
            <person name="Bachantsang P."/>
            <person name="Barry A."/>
            <person name="Bayul T."/>
            <person name="Berlin A."/>
            <person name="Bessette D."/>
            <person name="Bloom T."/>
            <person name="Blye J."/>
            <person name="Boguslavskiy L."/>
            <person name="Bonnet C."/>
            <person name="Boukhgalter B."/>
            <person name="Bourzgui I."/>
            <person name="Brown A."/>
            <person name="Cahill P."/>
            <person name="Channer S."/>
            <person name="Cheshatsang Y."/>
            <person name="Chuda L."/>
            <person name="Citroen M."/>
            <person name="Collymore A."/>
            <person name="Cooke P."/>
            <person name="Costello M."/>
            <person name="D'Aco K."/>
            <person name="Daza R."/>
            <person name="De Haan G."/>
            <person name="DeGray S."/>
            <person name="DeMaso C."/>
            <person name="Dhargay N."/>
            <person name="Dooley K."/>
            <person name="Dooley E."/>
            <person name="Doricent M."/>
            <person name="Dorje P."/>
            <person name="Dorjee K."/>
            <person name="Dupes A."/>
            <person name="Elong R."/>
            <person name="Falk J."/>
            <person name="Farina A."/>
            <person name="Faro S."/>
            <person name="Ferguson D."/>
            <person name="Fisher S."/>
            <person name="Foley C.D."/>
            <person name="Franke A."/>
            <person name="Friedrich D."/>
            <person name="Gadbois L."/>
            <person name="Gearin G."/>
            <person name="Gearin C.R."/>
            <person name="Giannoukos G."/>
            <person name="Goode T."/>
            <person name="Graham J."/>
            <person name="Grandbois E."/>
            <person name="Grewal S."/>
            <person name="Gyaltsen K."/>
            <person name="Hafez N."/>
            <person name="Hagos B."/>
            <person name="Hall J."/>
            <person name="Henson C."/>
            <person name="Hollinger A."/>
            <person name="Honan T."/>
            <person name="Huard M.D."/>
            <person name="Hughes L."/>
            <person name="Hurhula B."/>
            <person name="Husby M.E."/>
            <person name="Kamat A."/>
            <person name="Kanga B."/>
            <person name="Kashin S."/>
            <person name="Khazanovich D."/>
            <person name="Kisner P."/>
            <person name="Lance K."/>
            <person name="Lara M."/>
            <person name="Lee W."/>
            <person name="Lennon N."/>
            <person name="Letendre F."/>
            <person name="LeVine R."/>
            <person name="Lipovsky A."/>
            <person name="Liu X."/>
            <person name="Liu J."/>
            <person name="Liu S."/>
            <person name="Lokyitsang T."/>
            <person name="Lokyitsang Y."/>
            <person name="Lubonja R."/>
            <person name="Lui A."/>
            <person name="MacDonald P."/>
            <person name="Magnisalis V."/>
            <person name="Maru K."/>
            <person name="Matthews C."/>
            <person name="McCusker W."/>
            <person name="McDonough S."/>
            <person name="Mehta T."/>
            <person name="Meldrim J."/>
            <person name="Meneus L."/>
            <person name="Mihai O."/>
            <person name="Mihalev A."/>
            <person name="Mihova T."/>
            <person name="Mittelman R."/>
            <person name="Mlenga V."/>
            <person name="Montmayeur A."/>
            <person name="Mulrain L."/>
            <person name="Navidi A."/>
            <person name="Naylor J."/>
            <person name="Negash T."/>
            <person name="Nguyen T."/>
            <person name="Nguyen N."/>
            <person name="Nicol R."/>
            <person name="Norbu C."/>
            <person name="Norbu N."/>
            <person name="Novod N."/>
            <person name="O'Neill B."/>
            <person name="Osman S."/>
            <person name="Markiewicz E."/>
            <person name="Oyono O.L."/>
            <person name="Patti C."/>
            <person name="Phunkhang P."/>
            <person name="Pierre F."/>
            <person name="Priest M."/>
            <person name="Raghuraman S."/>
            <person name="Rege F."/>
            <person name="Reyes R."/>
            <person name="Rise C."/>
            <person name="Rogov P."/>
            <person name="Ross K."/>
            <person name="Ryan E."/>
            <person name="Settipalli S."/>
            <person name="Shea T."/>
            <person name="Sherpa N."/>
            <person name="Shi L."/>
            <person name="Shih D."/>
            <person name="Sparrow T."/>
            <person name="Spaulding J."/>
            <person name="Stalker J."/>
            <person name="Stange-Thomann N."/>
            <person name="Stavropoulos S."/>
            <person name="Stone C."/>
            <person name="Strader C."/>
            <person name="Tesfaye S."/>
            <person name="Thomson T."/>
            <person name="Thoulutsang Y."/>
            <person name="Thoulutsang D."/>
            <person name="Topham K."/>
            <person name="Topping I."/>
            <person name="Tsamla T."/>
            <person name="Vassiliev H."/>
            <person name="Vo A."/>
            <person name="Wangchuk T."/>
            <person name="Wangdi T."/>
            <person name="Weiand M."/>
            <person name="Wilkinson J."/>
            <person name="Wilson A."/>
            <person name="Yadav S."/>
            <person name="Young G."/>
            <person name="Yu Q."/>
            <person name="Zembek L."/>
            <person name="Zhong D."/>
            <person name="Zimmer A."/>
            <person name="Zwirko Z."/>
            <person name="Jaffe D.B."/>
            <person name="Alvarez P."/>
            <person name="Brockman W."/>
            <person name="Butler J."/>
            <person name="Chin C."/>
            <person name="Gnerre S."/>
            <person name="Grabherr M."/>
            <person name="Kleber M."/>
            <person name="Mauceli E."/>
            <person name="MacCallum I."/>
        </authorList>
    </citation>
    <scope>NUCLEOTIDE SEQUENCE [LARGE SCALE GENOMIC DNA]</scope>
    <source>
        <strain evidence="9">Tucson 14030-0811.24</strain>
    </source>
</reference>
<evidence type="ECO:0000259" key="7">
    <source>
        <dbReference type="SMART" id="SM00039"/>
    </source>
</evidence>
<dbReference type="PROSITE" id="PS00511">
    <property type="entry name" value="CRF"/>
    <property type="match status" value="1"/>
</dbReference>
<evidence type="ECO:0000256" key="1">
    <source>
        <dbReference type="ARBA" id="ARBA00004613"/>
    </source>
</evidence>
<dbReference type="GO" id="GO:0005576">
    <property type="term" value="C:extracellular region"/>
    <property type="evidence" value="ECO:0007669"/>
    <property type="project" value="UniProtKB-SubCell"/>
</dbReference>
<keyword evidence="4" id="KW-0175">Coiled coil</keyword>
<keyword evidence="6" id="KW-0732">Signal</keyword>
<evidence type="ECO:0000313" key="9">
    <source>
        <dbReference type="Proteomes" id="UP000007798"/>
    </source>
</evidence>
<dbReference type="OrthoDB" id="6418774at2759"/>
<dbReference type="GO" id="GO:0048266">
    <property type="term" value="P:behavioral response to pain"/>
    <property type="evidence" value="ECO:0007669"/>
    <property type="project" value="EnsemblMetazoa"/>
</dbReference>
<keyword evidence="2" id="KW-0964">Secreted</keyword>
<evidence type="ECO:0000256" key="2">
    <source>
        <dbReference type="ARBA" id="ARBA00022525"/>
    </source>
</evidence>
<dbReference type="AlphaFoldDB" id="B4N843"/>
<dbReference type="OMA" id="TNHENGH"/>
<evidence type="ECO:0000256" key="6">
    <source>
        <dbReference type="SAM" id="SignalP"/>
    </source>
</evidence>